<name>A0ABR5KTU1_PSEAV</name>
<reference evidence="1 2" key="1">
    <citation type="submission" date="2015-10" db="EMBL/GenBank/DDBJ databases">
        <title>Comparative genomics and high-throughput reverse genetic screens identify a new phytobacterial MAMP and an Arabidopsis receptor required for immune elicitation.</title>
        <authorList>
            <person name="Mott G.A."/>
            <person name="Thakur S."/>
            <person name="Wang P.W."/>
            <person name="Desveaux D."/>
            <person name="Guttman D.S."/>
        </authorList>
    </citation>
    <scope>NUCLEOTIDE SEQUENCE [LARGE SCALE GENOMIC DNA]</scope>
    <source>
        <strain evidence="1 2">107</strain>
    </source>
</reference>
<protein>
    <submittedName>
        <fullName evidence="1">Uncharacterized protein</fullName>
    </submittedName>
</protein>
<gene>
    <name evidence="1" type="ORF">AC499_0976</name>
</gene>
<evidence type="ECO:0000313" key="1">
    <source>
        <dbReference type="EMBL" id="KPC17774.1"/>
    </source>
</evidence>
<accession>A0ABR5KTU1</accession>
<dbReference type="Proteomes" id="UP000037943">
    <property type="component" value="Unassembled WGS sequence"/>
</dbReference>
<comment type="caution">
    <text evidence="1">The sequence shown here is derived from an EMBL/GenBank/DDBJ whole genome shotgun (WGS) entry which is preliminary data.</text>
</comment>
<dbReference type="EMBL" id="LGLK01000057">
    <property type="protein sequence ID" value="KPC17774.1"/>
    <property type="molecule type" value="Genomic_DNA"/>
</dbReference>
<keyword evidence="2" id="KW-1185">Reference proteome</keyword>
<sequence length="42" mass="4674">MNSQPFVDFCLKAIFTAVRVALASTAVRLIRKELEGNQLGHE</sequence>
<organism evidence="1 2">
    <name type="scientific">Pseudomonas amygdali pv. lachrymans</name>
    <name type="common">Pseudomonas syringae pv. lachrymans</name>
    <dbReference type="NCBI Taxonomy" id="53707"/>
    <lineage>
        <taxon>Bacteria</taxon>
        <taxon>Pseudomonadati</taxon>
        <taxon>Pseudomonadota</taxon>
        <taxon>Gammaproteobacteria</taxon>
        <taxon>Pseudomonadales</taxon>
        <taxon>Pseudomonadaceae</taxon>
        <taxon>Pseudomonas</taxon>
        <taxon>Pseudomonas amygdali</taxon>
    </lineage>
</organism>
<evidence type="ECO:0000313" key="2">
    <source>
        <dbReference type="Proteomes" id="UP000037943"/>
    </source>
</evidence>
<proteinExistence type="predicted"/>